<keyword evidence="4" id="KW-0804">Transcription</keyword>
<dbReference type="GO" id="GO:0003700">
    <property type="term" value="F:DNA-binding transcription factor activity"/>
    <property type="evidence" value="ECO:0007669"/>
    <property type="project" value="UniProtKB-UniRule"/>
</dbReference>
<evidence type="ECO:0000256" key="3">
    <source>
        <dbReference type="ARBA" id="ARBA00023125"/>
    </source>
</evidence>
<dbReference type="InterPro" id="IPR036390">
    <property type="entry name" value="WH_DNA-bd_sf"/>
</dbReference>
<evidence type="ECO:0000256" key="2">
    <source>
        <dbReference type="ARBA" id="ARBA00023015"/>
    </source>
</evidence>
<dbReference type="InterPro" id="IPR012770">
    <property type="entry name" value="TreR"/>
</dbReference>
<organism evidence="7 8">
    <name type="scientific">Terrilactibacillus tamarindi</name>
    <dbReference type="NCBI Taxonomy" id="2599694"/>
    <lineage>
        <taxon>Bacteria</taxon>
        <taxon>Bacillati</taxon>
        <taxon>Bacillota</taxon>
        <taxon>Bacilli</taxon>
        <taxon>Bacillales</taxon>
        <taxon>Bacillaceae</taxon>
        <taxon>Terrilactibacillus</taxon>
    </lineage>
</organism>
<dbReference type="PANTHER" id="PTHR44846:SF12">
    <property type="entry name" value="HTH-TYPE TRANSCRIPTIONAL REGULATOR TRER"/>
    <property type="match status" value="1"/>
</dbReference>
<dbReference type="NCBIfam" id="TIGR02404">
    <property type="entry name" value="trehalos_R_Bsub"/>
    <property type="match status" value="1"/>
</dbReference>
<keyword evidence="8" id="KW-1185">Reference proteome</keyword>
<dbReference type="SUPFAM" id="SSF46785">
    <property type="entry name" value="Winged helix' DNA-binding domain"/>
    <property type="match status" value="1"/>
</dbReference>
<feature type="domain" description="HTH gntR-type" evidence="6">
    <location>
        <begin position="3"/>
        <end position="71"/>
    </location>
</feature>
<dbReference type="GO" id="GO:0045892">
    <property type="term" value="P:negative regulation of DNA-templated transcription"/>
    <property type="evidence" value="ECO:0007669"/>
    <property type="project" value="TreeGrafter"/>
</dbReference>
<evidence type="ECO:0000259" key="6">
    <source>
        <dbReference type="PROSITE" id="PS50949"/>
    </source>
</evidence>
<dbReference type="InterPro" id="IPR028978">
    <property type="entry name" value="Chorismate_lyase_/UTRA_dom_sf"/>
</dbReference>
<dbReference type="InterPro" id="IPR050679">
    <property type="entry name" value="Bact_HTH_transcr_reg"/>
</dbReference>
<protein>
    <recommendedName>
        <fullName evidence="5">Trehalose operon repressor</fullName>
    </recommendedName>
</protein>
<name>A0A6N8CNL2_9BACI</name>
<dbReference type="PANTHER" id="PTHR44846">
    <property type="entry name" value="MANNOSYL-D-GLYCERATE TRANSPORT/METABOLISM SYSTEM REPRESSOR MNGR-RELATED"/>
    <property type="match status" value="1"/>
</dbReference>
<dbReference type="SMART" id="SM00866">
    <property type="entry name" value="UTRA"/>
    <property type="match status" value="1"/>
</dbReference>
<dbReference type="Gene3D" id="3.40.1410.10">
    <property type="entry name" value="Chorismate lyase-like"/>
    <property type="match status" value="1"/>
</dbReference>
<dbReference type="FunFam" id="3.40.1410.10:FF:000008">
    <property type="entry name" value="Transcriptional regulator, GntR family"/>
    <property type="match status" value="1"/>
</dbReference>
<dbReference type="AlphaFoldDB" id="A0A6N8CNL2"/>
<dbReference type="Gene3D" id="1.10.10.10">
    <property type="entry name" value="Winged helix-like DNA-binding domain superfamily/Winged helix DNA-binding domain"/>
    <property type="match status" value="1"/>
</dbReference>
<keyword evidence="1" id="KW-0678">Repressor</keyword>
<sequence>MASNKFMMIYNDLSKKIQHNKYQIGSCLPSENDLAINYGVSRETIRKALNYLSQNGYIQKIRGKGSVVLDAGRYDFPVSGLVSFKEVAKRSGKTWSTCVHELTLIQPSDEIKDKLRITDKTYVWKIVRSRIVDGETIILDKDYINQDIIPTLTKETCEDSLYQFIEEDCDLMISFARKEFSVDPITNEDKIYMTLKNDQQVVVVKSQVFLDDARLFQYTESRHRLDKFRFIDFARREHQ</sequence>
<evidence type="ECO:0000256" key="4">
    <source>
        <dbReference type="ARBA" id="ARBA00023163"/>
    </source>
</evidence>
<dbReference type="PROSITE" id="PS50949">
    <property type="entry name" value="HTH_GNTR"/>
    <property type="match status" value="1"/>
</dbReference>
<evidence type="ECO:0000256" key="5">
    <source>
        <dbReference type="NCBIfam" id="TIGR02404"/>
    </source>
</evidence>
<proteinExistence type="predicted"/>
<gene>
    <name evidence="7" type="primary">treR</name>
    <name evidence="7" type="ORF">GMB86_02055</name>
</gene>
<dbReference type="SMART" id="SM00345">
    <property type="entry name" value="HTH_GNTR"/>
    <property type="match status" value="1"/>
</dbReference>
<dbReference type="Pfam" id="PF07702">
    <property type="entry name" value="UTRA"/>
    <property type="match status" value="1"/>
</dbReference>
<evidence type="ECO:0000256" key="1">
    <source>
        <dbReference type="ARBA" id="ARBA00022491"/>
    </source>
</evidence>
<dbReference type="InterPro" id="IPR000524">
    <property type="entry name" value="Tscrpt_reg_HTH_GntR"/>
</dbReference>
<reference evidence="7 8" key="1">
    <citation type="submission" date="2019-11" db="EMBL/GenBank/DDBJ databases">
        <title>Terrilactibacillus tamarindus sp. nov. BCM23-1 isolated from bark of Tamarindus indica.</title>
        <authorList>
            <person name="Kingkaew E."/>
            <person name="Tanasupawat S."/>
        </authorList>
    </citation>
    <scope>NUCLEOTIDE SEQUENCE [LARGE SCALE GENOMIC DNA]</scope>
    <source>
        <strain evidence="7 8">BCM23-1</strain>
    </source>
</reference>
<dbReference type="CDD" id="cd07377">
    <property type="entry name" value="WHTH_GntR"/>
    <property type="match status" value="1"/>
</dbReference>
<keyword evidence="2" id="KW-0805">Transcription regulation</keyword>
<dbReference type="RefSeq" id="WP_155216317.1">
    <property type="nucleotide sequence ID" value="NZ_WNHB01000002.1"/>
</dbReference>
<dbReference type="InterPro" id="IPR036388">
    <property type="entry name" value="WH-like_DNA-bd_sf"/>
</dbReference>
<dbReference type="InterPro" id="IPR011663">
    <property type="entry name" value="UTRA"/>
</dbReference>
<dbReference type="PRINTS" id="PR00035">
    <property type="entry name" value="HTHGNTR"/>
</dbReference>
<dbReference type="SUPFAM" id="SSF64288">
    <property type="entry name" value="Chorismate lyase-like"/>
    <property type="match status" value="1"/>
</dbReference>
<evidence type="ECO:0000313" key="8">
    <source>
        <dbReference type="Proteomes" id="UP000440978"/>
    </source>
</evidence>
<dbReference type="GO" id="GO:0003677">
    <property type="term" value="F:DNA binding"/>
    <property type="evidence" value="ECO:0007669"/>
    <property type="project" value="UniProtKB-UniRule"/>
</dbReference>
<keyword evidence="3" id="KW-0238">DNA-binding</keyword>
<dbReference type="Pfam" id="PF00392">
    <property type="entry name" value="GntR"/>
    <property type="match status" value="1"/>
</dbReference>
<dbReference type="OrthoDB" id="9816541at2"/>
<accession>A0A6N8CNL2</accession>
<dbReference type="EMBL" id="WNHB01000002">
    <property type="protein sequence ID" value="MTT30797.1"/>
    <property type="molecule type" value="Genomic_DNA"/>
</dbReference>
<dbReference type="Proteomes" id="UP000440978">
    <property type="component" value="Unassembled WGS sequence"/>
</dbReference>
<comment type="caution">
    <text evidence="7">The sequence shown here is derived from an EMBL/GenBank/DDBJ whole genome shotgun (WGS) entry which is preliminary data.</text>
</comment>
<evidence type="ECO:0000313" key="7">
    <source>
        <dbReference type="EMBL" id="MTT30797.1"/>
    </source>
</evidence>